<evidence type="ECO:0000259" key="2">
    <source>
        <dbReference type="Pfam" id="PF22725"/>
    </source>
</evidence>
<reference evidence="3 4" key="1">
    <citation type="journal article" date="2019" name="Int. J. Syst. Evol. Microbiol.">
        <title>The Global Catalogue of Microorganisms (GCM) 10K type strain sequencing project: providing services to taxonomists for standard genome sequencing and annotation.</title>
        <authorList>
            <consortium name="The Broad Institute Genomics Platform"/>
            <consortium name="The Broad Institute Genome Sequencing Center for Infectious Disease"/>
            <person name="Wu L."/>
            <person name="Ma J."/>
        </authorList>
    </citation>
    <scope>NUCLEOTIDE SEQUENCE [LARGE SCALE GENOMIC DNA]</scope>
    <source>
        <strain evidence="3 4">JCM 12662</strain>
    </source>
</reference>
<accession>A0ABN0X4C0</accession>
<dbReference type="Pfam" id="PF01408">
    <property type="entry name" value="GFO_IDH_MocA"/>
    <property type="match status" value="1"/>
</dbReference>
<gene>
    <name evidence="3" type="ORF">GCM10008932_04800</name>
</gene>
<feature type="domain" description="Gfo/Idh/MocA-like oxidoreductase N-terminal" evidence="1">
    <location>
        <begin position="5"/>
        <end position="120"/>
    </location>
</feature>
<dbReference type="Pfam" id="PF22725">
    <property type="entry name" value="GFO_IDH_MocA_C3"/>
    <property type="match status" value="1"/>
</dbReference>
<protein>
    <submittedName>
        <fullName evidence="3">Gfo/Idh/MocA family oxidoreductase</fullName>
    </submittedName>
</protein>
<dbReference type="SUPFAM" id="SSF55347">
    <property type="entry name" value="Glyceraldehyde-3-phosphate dehydrogenase-like, C-terminal domain"/>
    <property type="match status" value="1"/>
</dbReference>
<dbReference type="SUPFAM" id="SSF51735">
    <property type="entry name" value="NAD(P)-binding Rossmann-fold domains"/>
    <property type="match status" value="1"/>
</dbReference>
<dbReference type="EMBL" id="BAAACW010000027">
    <property type="protein sequence ID" value="GAA0354834.1"/>
    <property type="molecule type" value="Genomic_DNA"/>
</dbReference>
<proteinExistence type="predicted"/>
<dbReference type="Gene3D" id="3.40.50.720">
    <property type="entry name" value="NAD(P)-binding Rossmann-like Domain"/>
    <property type="match status" value="1"/>
</dbReference>
<comment type="caution">
    <text evidence="3">The sequence shown here is derived from an EMBL/GenBank/DDBJ whole genome shotgun (WGS) entry which is preliminary data.</text>
</comment>
<organism evidence="3 4">
    <name type="scientific">Alkalibacterium iburiense</name>
    <dbReference type="NCBI Taxonomy" id="290589"/>
    <lineage>
        <taxon>Bacteria</taxon>
        <taxon>Bacillati</taxon>
        <taxon>Bacillota</taxon>
        <taxon>Bacilli</taxon>
        <taxon>Lactobacillales</taxon>
        <taxon>Carnobacteriaceae</taxon>
        <taxon>Alkalibacterium</taxon>
    </lineage>
</organism>
<dbReference type="Proteomes" id="UP001501166">
    <property type="component" value="Unassembled WGS sequence"/>
</dbReference>
<dbReference type="PANTHER" id="PTHR43054:SF1">
    <property type="entry name" value="SCYLLO-INOSITOL 2-DEHYDROGENASE (NADP(+)) IOLU"/>
    <property type="match status" value="1"/>
</dbReference>
<dbReference type="Gene3D" id="3.30.360.10">
    <property type="entry name" value="Dihydrodipicolinate Reductase, domain 2"/>
    <property type="match status" value="1"/>
</dbReference>
<keyword evidence="4" id="KW-1185">Reference proteome</keyword>
<dbReference type="InterPro" id="IPR055170">
    <property type="entry name" value="GFO_IDH_MocA-like_dom"/>
</dbReference>
<evidence type="ECO:0000259" key="1">
    <source>
        <dbReference type="Pfam" id="PF01408"/>
    </source>
</evidence>
<name>A0ABN0X4C0_9LACT</name>
<dbReference type="RefSeq" id="WP_343753649.1">
    <property type="nucleotide sequence ID" value="NZ_BAAACW010000027.1"/>
</dbReference>
<sequence>MDTLRLGTIGTSQITTQFIEAALHSKHYSLEAVYSRSIEKAEDFKERYEANKAYADWSGFIEDPDIDVIYVASPNSLHFEQAMDALSYKKHLIIEKPMVTSLDEWDDLIEKAQKEECVVVEAARHLFEPNFIKVTEVIQDFPKVYGATLTYSKYSSRYDNVLAGEEPAIFSPTFAGGAANDLGIYVVYAAVKWFGIPDSVQAFSQRIETGVDGKGTAVLRYPSFDVTLHYGKINTSLNHSEVYSSDATLVLDAITGVSQANLVDARTRDVQTLPLEPVANNPLEDEAIAFAEVMKDPDSAASRAKVNEWQTLSRNVHVVLDEIRQRD</sequence>
<evidence type="ECO:0000313" key="4">
    <source>
        <dbReference type="Proteomes" id="UP001501166"/>
    </source>
</evidence>
<dbReference type="PANTHER" id="PTHR43054">
    <property type="match status" value="1"/>
</dbReference>
<dbReference type="InterPro" id="IPR036291">
    <property type="entry name" value="NAD(P)-bd_dom_sf"/>
</dbReference>
<evidence type="ECO:0000313" key="3">
    <source>
        <dbReference type="EMBL" id="GAA0354834.1"/>
    </source>
</evidence>
<dbReference type="InterPro" id="IPR000683">
    <property type="entry name" value="Gfo/Idh/MocA-like_OxRdtase_N"/>
</dbReference>
<feature type="domain" description="GFO/IDH/MocA-like oxidoreductase" evidence="2">
    <location>
        <begin position="164"/>
        <end position="248"/>
    </location>
</feature>